<dbReference type="AlphaFoldDB" id="A0A1F5YD82"/>
<evidence type="ECO:0008006" key="3">
    <source>
        <dbReference type="Google" id="ProtNLM"/>
    </source>
</evidence>
<dbReference type="Proteomes" id="UP000179034">
    <property type="component" value="Unassembled WGS sequence"/>
</dbReference>
<gene>
    <name evidence="1" type="ORF">A2Z06_00040</name>
</gene>
<reference evidence="1 2" key="1">
    <citation type="journal article" date="2016" name="Nat. Commun.">
        <title>Thousands of microbial genomes shed light on interconnected biogeochemical processes in an aquifer system.</title>
        <authorList>
            <person name="Anantharaman K."/>
            <person name="Brown C.T."/>
            <person name="Hug L.A."/>
            <person name="Sharon I."/>
            <person name="Castelle C.J."/>
            <person name="Probst A.J."/>
            <person name="Thomas B.C."/>
            <person name="Singh A."/>
            <person name="Wilkins M.J."/>
            <person name="Karaoz U."/>
            <person name="Brodie E.L."/>
            <person name="Williams K.H."/>
            <person name="Hubbard S.S."/>
            <person name="Banfield J.F."/>
        </authorList>
    </citation>
    <scope>NUCLEOTIDE SEQUENCE [LARGE SCALE GENOMIC DNA]</scope>
</reference>
<organism evidence="1 2">
    <name type="scientific">Candidatus Glassbacteria bacterium RBG_16_58_8</name>
    <dbReference type="NCBI Taxonomy" id="1817866"/>
    <lineage>
        <taxon>Bacteria</taxon>
        <taxon>Candidatus Glassiibacteriota</taxon>
    </lineage>
</organism>
<evidence type="ECO:0000313" key="2">
    <source>
        <dbReference type="Proteomes" id="UP000179034"/>
    </source>
</evidence>
<sequence>MAQADPLFLPFINPALGTFEGGWRFSTFYSRRYQMQELTQAALAFSGFKWRIHWSAGAELFGYSLYREERIVGGVGIPLARKTRVGLAVRFHRLGIEGYGSAYAPGLDLAWSSAPVEGFRVGAVWWNVNRPLMGRARVRVPGGLIVGMAAELSDRLTGTVEGGRTTDGWGGLGLGFSIGITRGLGLRMGYRRETGEYSLGASLLLQIFQWDYAFSLHPALGGTHYFSVTFGNRSQDRLSR</sequence>
<comment type="caution">
    <text evidence="1">The sequence shown here is derived from an EMBL/GenBank/DDBJ whole genome shotgun (WGS) entry which is preliminary data.</text>
</comment>
<protein>
    <recommendedName>
        <fullName evidence="3">Type IX secretion system membrane protein PorP/SprF</fullName>
    </recommendedName>
</protein>
<accession>A0A1F5YD82</accession>
<dbReference type="EMBL" id="MFIW01000033">
    <property type="protein sequence ID" value="OGF97936.1"/>
    <property type="molecule type" value="Genomic_DNA"/>
</dbReference>
<proteinExistence type="predicted"/>
<evidence type="ECO:0000313" key="1">
    <source>
        <dbReference type="EMBL" id="OGF97936.1"/>
    </source>
</evidence>
<name>A0A1F5YD82_9BACT</name>